<dbReference type="GeneID" id="89933267"/>
<protein>
    <submittedName>
        <fullName evidence="1">Uncharacterized protein</fullName>
    </submittedName>
</protein>
<comment type="caution">
    <text evidence="1">The sequence shown here is derived from an EMBL/GenBank/DDBJ whole genome shotgun (WGS) entry which is preliminary data.</text>
</comment>
<name>A0AAN6QHJ2_9PEZI</name>
<accession>A0AAN6QHJ2</accession>
<dbReference type="AlphaFoldDB" id="A0AAN6QHJ2"/>
<dbReference type="Proteomes" id="UP001302812">
    <property type="component" value="Unassembled WGS sequence"/>
</dbReference>
<reference evidence="1" key="2">
    <citation type="submission" date="2023-05" db="EMBL/GenBank/DDBJ databases">
        <authorList>
            <consortium name="Lawrence Berkeley National Laboratory"/>
            <person name="Steindorff A."/>
            <person name="Hensen N."/>
            <person name="Bonometti L."/>
            <person name="Westerberg I."/>
            <person name="Brannstrom I.O."/>
            <person name="Guillou S."/>
            <person name="Cros-Aarteil S."/>
            <person name="Calhoun S."/>
            <person name="Haridas S."/>
            <person name="Kuo A."/>
            <person name="Mondo S."/>
            <person name="Pangilinan J."/>
            <person name="Riley R."/>
            <person name="Labutti K."/>
            <person name="Andreopoulos B."/>
            <person name="Lipzen A."/>
            <person name="Chen C."/>
            <person name="Yanf M."/>
            <person name="Daum C."/>
            <person name="Ng V."/>
            <person name="Clum A."/>
            <person name="Ohm R."/>
            <person name="Martin F."/>
            <person name="Silar P."/>
            <person name="Natvig D."/>
            <person name="Lalanne C."/>
            <person name="Gautier V."/>
            <person name="Ament-Velasquez S.L."/>
            <person name="Kruys A."/>
            <person name="Hutchinson M.I."/>
            <person name="Powell A.J."/>
            <person name="Barry K."/>
            <person name="Miller A.N."/>
            <person name="Grigoriev I.V."/>
            <person name="Debuchy R."/>
            <person name="Gladieux P."/>
            <person name="Thoren M.H."/>
            <person name="Johannesson H."/>
        </authorList>
    </citation>
    <scope>NUCLEOTIDE SEQUENCE</scope>
    <source>
        <strain evidence="1">CBS 508.74</strain>
    </source>
</reference>
<reference evidence="1" key="1">
    <citation type="journal article" date="2023" name="Mol. Phylogenet. Evol.">
        <title>Genome-scale phylogeny and comparative genomics of the fungal order Sordariales.</title>
        <authorList>
            <person name="Hensen N."/>
            <person name="Bonometti L."/>
            <person name="Westerberg I."/>
            <person name="Brannstrom I.O."/>
            <person name="Guillou S."/>
            <person name="Cros-Aarteil S."/>
            <person name="Calhoun S."/>
            <person name="Haridas S."/>
            <person name="Kuo A."/>
            <person name="Mondo S."/>
            <person name="Pangilinan J."/>
            <person name="Riley R."/>
            <person name="LaButti K."/>
            <person name="Andreopoulos B."/>
            <person name="Lipzen A."/>
            <person name="Chen C."/>
            <person name="Yan M."/>
            <person name="Daum C."/>
            <person name="Ng V."/>
            <person name="Clum A."/>
            <person name="Steindorff A."/>
            <person name="Ohm R.A."/>
            <person name="Martin F."/>
            <person name="Silar P."/>
            <person name="Natvig D.O."/>
            <person name="Lalanne C."/>
            <person name="Gautier V."/>
            <person name="Ament-Velasquez S.L."/>
            <person name="Kruys A."/>
            <person name="Hutchinson M.I."/>
            <person name="Powell A.J."/>
            <person name="Barry K."/>
            <person name="Miller A.N."/>
            <person name="Grigoriev I.V."/>
            <person name="Debuchy R."/>
            <person name="Gladieux P."/>
            <person name="Hiltunen Thoren M."/>
            <person name="Johannesson H."/>
        </authorList>
    </citation>
    <scope>NUCLEOTIDE SEQUENCE</scope>
    <source>
        <strain evidence="1">CBS 508.74</strain>
    </source>
</reference>
<dbReference type="RefSeq" id="XP_064667925.1">
    <property type="nucleotide sequence ID" value="XM_064809144.1"/>
</dbReference>
<organism evidence="1 2">
    <name type="scientific">Canariomyces notabilis</name>
    <dbReference type="NCBI Taxonomy" id="2074819"/>
    <lineage>
        <taxon>Eukaryota</taxon>
        <taxon>Fungi</taxon>
        <taxon>Dikarya</taxon>
        <taxon>Ascomycota</taxon>
        <taxon>Pezizomycotina</taxon>
        <taxon>Sordariomycetes</taxon>
        <taxon>Sordariomycetidae</taxon>
        <taxon>Sordariales</taxon>
        <taxon>Chaetomiaceae</taxon>
        <taxon>Canariomyces</taxon>
    </lineage>
</organism>
<keyword evidence="2" id="KW-1185">Reference proteome</keyword>
<evidence type="ECO:0000313" key="1">
    <source>
        <dbReference type="EMBL" id="KAK4110355.1"/>
    </source>
</evidence>
<proteinExistence type="predicted"/>
<evidence type="ECO:0000313" key="2">
    <source>
        <dbReference type="Proteomes" id="UP001302812"/>
    </source>
</evidence>
<gene>
    <name evidence="1" type="ORF">N656DRAFT_291316</name>
</gene>
<dbReference type="EMBL" id="MU853351">
    <property type="protein sequence ID" value="KAK4110355.1"/>
    <property type="molecule type" value="Genomic_DNA"/>
</dbReference>
<sequence length="187" mass="19783">MSQSDESLTVSQGFNTTPSSISNCPWLRHSLKRCTMMGSLLSSSRSGQLVRAFGTRVLFSSLSVTAEAGATPGSSACGYPGMLTPIFSLLGSDAAAHLAEEPRDMSRTSPRAMNSTGSAHDLNGAMGFIVVVTFCMVLGDVESVTGWCMALRFCSVSMTRWWATLGTMPDLAALGTSARACEVRHRG</sequence>